<proteinExistence type="predicted"/>
<keyword evidence="1" id="KW-0238">DNA-binding</keyword>
<reference evidence="3 4" key="1">
    <citation type="submission" date="2023-02" db="EMBL/GenBank/DDBJ databases">
        <title>LHISI_Scaffold_Assembly.</title>
        <authorList>
            <person name="Stuart O.P."/>
            <person name="Cleave R."/>
            <person name="Magrath M.J.L."/>
            <person name="Mikheyev A.S."/>
        </authorList>
    </citation>
    <scope>NUCLEOTIDE SEQUENCE [LARGE SCALE GENOMIC DNA]</scope>
    <source>
        <strain evidence="3">Daus_M_001</strain>
        <tissue evidence="3">Leg muscle</tissue>
    </source>
</reference>
<accession>A0ABQ9IL14</accession>
<dbReference type="EMBL" id="JARBHB010000001">
    <property type="protein sequence ID" value="KAJ8897344.1"/>
    <property type="molecule type" value="Genomic_DNA"/>
</dbReference>
<evidence type="ECO:0000313" key="4">
    <source>
        <dbReference type="Proteomes" id="UP001159363"/>
    </source>
</evidence>
<dbReference type="Pfam" id="PF03221">
    <property type="entry name" value="HTH_Tnp_Tc5"/>
    <property type="match status" value="1"/>
</dbReference>
<feature type="domain" description="HTH CENPB-type" evidence="2">
    <location>
        <begin position="9"/>
        <end position="55"/>
    </location>
</feature>
<evidence type="ECO:0000313" key="3">
    <source>
        <dbReference type="EMBL" id="KAJ8897344.1"/>
    </source>
</evidence>
<name>A0ABQ9IL14_9NEOP</name>
<keyword evidence="4" id="KW-1185">Reference proteome</keyword>
<evidence type="ECO:0000256" key="1">
    <source>
        <dbReference type="ARBA" id="ARBA00023125"/>
    </source>
</evidence>
<gene>
    <name evidence="3" type="ORF">PR048_002690</name>
</gene>
<comment type="caution">
    <text evidence="3">The sequence shown here is derived from an EMBL/GenBank/DDBJ whole genome shotgun (WGS) entry which is preliminary data.</text>
</comment>
<organism evidence="3 4">
    <name type="scientific">Dryococelus australis</name>
    <dbReference type="NCBI Taxonomy" id="614101"/>
    <lineage>
        <taxon>Eukaryota</taxon>
        <taxon>Metazoa</taxon>
        <taxon>Ecdysozoa</taxon>
        <taxon>Arthropoda</taxon>
        <taxon>Hexapoda</taxon>
        <taxon>Insecta</taxon>
        <taxon>Pterygota</taxon>
        <taxon>Neoptera</taxon>
        <taxon>Polyneoptera</taxon>
        <taxon>Phasmatodea</taxon>
        <taxon>Verophasmatodea</taxon>
        <taxon>Anareolatae</taxon>
        <taxon>Phasmatidae</taxon>
        <taxon>Eurycanthinae</taxon>
        <taxon>Dryococelus</taxon>
    </lineage>
</organism>
<protein>
    <recommendedName>
        <fullName evidence="2">HTH CENPB-type domain-containing protein</fullName>
    </recommendedName>
</protein>
<dbReference type="InterPro" id="IPR006600">
    <property type="entry name" value="HTH_CenpB_DNA-bd_dom"/>
</dbReference>
<dbReference type="Proteomes" id="UP001159363">
    <property type="component" value="Chromosome 1"/>
</dbReference>
<sequence>MKNKGDFGLTRNQICSFALQICNETGIPHPFSNNKAGKDWIYGFMRRNNNIVLRKVENSSYWRLMRFDKEIVSARFELLGKTLDKINLHNQPHLIYNADESGLQLTYNCSQLVLVEKGCKFVHAATQGEKVETDTVVACTNATGTNWIPL</sequence>
<evidence type="ECO:0000259" key="2">
    <source>
        <dbReference type="Pfam" id="PF03221"/>
    </source>
</evidence>